<reference evidence="1" key="1">
    <citation type="submission" date="2023-05" db="EMBL/GenBank/DDBJ databases">
        <authorList>
            <consortium name="ELIXIR-Norway"/>
        </authorList>
    </citation>
    <scope>NUCLEOTIDE SEQUENCE</scope>
</reference>
<dbReference type="Proteomes" id="UP001162501">
    <property type="component" value="Chromosome 1"/>
</dbReference>
<proteinExistence type="predicted"/>
<sequence>MVLDLLVGPQIYQPRPDSVRCSTPARRRQPGYVCPQEERVLPGTGGLSQGRYPMNECKPVISTGLSVLTSSTEEGGEIRDQIPNSACEKDRNEGALLPGAGHTQFPRCQQSSLEEGVSGGPRITEENCDRTST</sequence>
<protein>
    <submittedName>
        <fullName evidence="1">Uncharacterized protein</fullName>
    </submittedName>
</protein>
<accession>A0ACB0DQS3</accession>
<evidence type="ECO:0000313" key="2">
    <source>
        <dbReference type="Proteomes" id="UP001162501"/>
    </source>
</evidence>
<gene>
    <name evidence="1" type="ORF">MRATA1EN3_LOCUS1826</name>
</gene>
<dbReference type="EMBL" id="OX596085">
    <property type="protein sequence ID" value="CAI9690613.1"/>
    <property type="molecule type" value="Genomic_DNA"/>
</dbReference>
<name>A0ACB0DQS3_RANTA</name>
<organism evidence="1 2">
    <name type="scientific">Rangifer tarandus platyrhynchus</name>
    <name type="common">Svalbard reindeer</name>
    <dbReference type="NCBI Taxonomy" id="3082113"/>
    <lineage>
        <taxon>Eukaryota</taxon>
        <taxon>Metazoa</taxon>
        <taxon>Chordata</taxon>
        <taxon>Craniata</taxon>
        <taxon>Vertebrata</taxon>
        <taxon>Euteleostomi</taxon>
        <taxon>Mammalia</taxon>
        <taxon>Eutheria</taxon>
        <taxon>Laurasiatheria</taxon>
        <taxon>Artiodactyla</taxon>
        <taxon>Ruminantia</taxon>
        <taxon>Pecora</taxon>
        <taxon>Cervidae</taxon>
        <taxon>Odocoileinae</taxon>
        <taxon>Rangifer</taxon>
    </lineage>
</organism>
<evidence type="ECO:0000313" key="1">
    <source>
        <dbReference type="EMBL" id="CAI9690613.1"/>
    </source>
</evidence>